<gene>
    <name evidence="1" type="ORF">VTL71DRAFT_12656</name>
</gene>
<organism evidence="1 2">
    <name type="scientific">Oculimacula yallundae</name>
    <dbReference type="NCBI Taxonomy" id="86028"/>
    <lineage>
        <taxon>Eukaryota</taxon>
        <taxon>Fungi</taxon>
        <taxon>Dikarya</taxon>
        <taxon>Ascomycota</taxon>
        <taxon>Pezizomycotina</taxon>
        <taxon>Leotiomycetes</taxon>
        <taxon>Helotiales</taxon>
        <taxon>Ploettnerulaceae</taxon>
        <taxon>Oculimacula</taxon>
    </lineage>
</organism>
<dbReference type="Proteomes" id="UP001595075">
    <property type="component" value="Unassembled WGS sequence"/>
</dbReference>
<name>A0ABR4CPX4_9HELO</name>
<keyword evidence="2" id="KW-1185">Reference proteome</keyword>
<proteinExistence type="predicted"/>
<sequence length="73" mass="8078">MYPKVGEVKVELKASDLAGANVYRPVATDLLTHPSDRDIDRLDCAKGKGVSMPPSKFPCWNLKRKEGAECRMS</sequence>
<reference evidence="1 2" key="1">
    <citation type="journal article" date="2024" name="Commun. Biol.">
        <title>Comparative genomic analysis of thermophilic fungi reveals convergent evolutionary adaptations and gene losses.</title>
        <authorList>
            <person name="Steindorff A.S."/>
            <person name="Aguilar-Pontes M.V."/>
            <person name="Robinson A.J."/>
            <person name="Andreopoulos B."/>
            <person name="LaButti K."/>
            <person name="Kuo A."/>
            <person name="Mondo S."/>
            <person name="Riley R."/>
            <person name="Otillar R."/>
            <person name="Haridas S."/>
            <person name="Lipzen A."/>
            <person name="Grimwood J."/>
            <person name="Schmutz J."/>
            <person name="Clum A."/>
            <person name="Reid I.D."/>
            <person name="Moisan M.C."/>
            <person name="Butler G."/>
            <person name="Nguyen T.T.M."/>
            <person name="Dewar K."/>
            <person name="Conant G."/>
            <person name="Drula E."/>
            <person name="Henrissat B."/>
            <person name="Hansel C."/>
            <person name="Singer S."/>
            <person name="Hutchinson M.I."/>
            <person name="de Vries R.P."/>
            <person name="Natvig D.O."/>
            <person name="Powell A.J."/>
            <person name="Tsang A."/>
            <person name="Grigoriev I.V."/>
        </authorList>
    </citation>
    <scope>NUCLEOTIDE SEQUENCE [LARGE SCALE GENOMIC DNA]</scope>
    <source>
        <strain evidence="1 2">CBS 494.80</strain>
    </source>
</reference>
<accession>A0ABR4CPX4</accession>
<protein>
    <submittedName>
        <fullName evidence="1">Uncharacterized protein</fullName>
    </submittedName>
</protein>
<dbReference type="EMBL" id="JAZHXI010000005">
    <property type="protein sequence ID" value="KAL2071421.1"/>
    <property type="molecule type" value="Genomic_DNA"/>
</dbReference>
<comment type="caution">
    <text evidence="1">The sequence shown here is derived from an EMBL/GenBank/DDBJ whole genome shotgun (WGS) entry which is preliminary data.</text>
</comment>
<evidence type="ECO:0000313" key="1">
    <source>
        <dbReference type="EMBL" id="KAL2071421.1"/>
    </source>
</evidence>
<evidence type="ECO:0000313" key="2">
    <source>
        <dbReference type="Proteomes" id="UP001595075"/>
    </source>
</evidence>